<comment type="subcellular location">
    <subcellularLocation>
        <location evidence="1">Endomembrane system</location>
        <topology evidence="1">Multi-pass membrane protein</topology>
    </subcellularLocation>
</comment>
<comment type="similarity">
    <text evidence="6">Belongs to the DESIGUAL family.</text>
</comment>
<keyword evidence="10" id="KW-1185">Reference proteome</keyword>
<evidence type="ECO:0000313" key="10">
    <source>
        <dbReference type="Proteomes" id="UP001497444"/>
    </source>
</evidence>
<dbReference type="EMBL" id="OZ020111">
    <property type="protein sequence ID" value="CAK9263954.1"/>
    <property type="molecule type" value="Genomic_DNA"/>
</dbReference>
<dbReference type="InterPro" id="IPR052222">
    <property type="entry name" value="DESIGUAL"/>
</dbReference>
<evidence type="ECO:0000256" key="2">
    <source>
        <dbReference type="ARBA" id="ARBA00022692"/>
    </source>
</evidence>
<keyword evidence="4 8" id="KW-1133">Transmembrane helix</keyword>
<keyword evidence="5 8" id="KW-0472">Membrane</keyword>
<organism evidence="9 10">
    <name type="scientific">Sphagnum jensenii</name>
    <dbReference type="NCBI Taxonomy" id="128206"/>
    <lineage>
        <taxon>Eukaryota</taxon>
        <taxon>Viridiplantae</taxon>
        <taxon>Streptophyta</taxon>
        <taxon>Embryophyta</taxon>
        <taxon>Bryophyta</taxon>
        <taxon>Sphagnophytina</taxon>
        <taxon>Sphagnopsida</taxon>
        <taxon>Sphagnales</taxon>
        <taxon>Sphagnaceae</taxon>
        <taxon>Sphagnum</taxon>
    </lineage>
</organism>
<feature type="region of interest" description="Disordered" evidence="7">
    <location>
        <begin position="112"/>
        <end position="193"/>
    </location>
</feature>
<evidence type="ECO:0000313" key="9">
    <source>
        <dbReference type="EMBL" id="CAK9263954.1"/>
    </source>
</evidence>
<feature type="compositionally biased region" description="Polar residues" evidence="7">
    <location>
        <begin position="181"/>
        <end position="193"/>
    </location>
</feature>
<protein>
    <submittedName>
        <fullName evidence="9">Uncharacterized protein</fullName>
    </submittedName>
</protein>
<reference evidence="9" key="1">
    <citation type="submission" date="2024-02" db="EMBL/GenBank/DDBJ databases">
        <authorList>
            <consortium name="ELIXIR-Norway"/>
            <consortium name="Elixir Norway"/>
        </authorList>
    </citation>
    <scope>NUCLEOTIDE SEQUENCE</scope>
</reference>
<feature type="compositionally biased region" description="Polar residues" evidence="7">
    <location>
        <begin position="151"/>
        <end position="160"/>
    </location>
</feature>
<keyword evidence="2 8" id="KW-0812">Transmembrane</keyword>
<evidence type="ECO:0000256" key="1">
    <source>
        <dbReference type="ARBA" id="ARBA00004127"/>
    </source>
</evidence>
<evidence type="ECO:0000256" key="4">
    <source>
        <dbReference type="ARBA" id="ARBA00022989"/>
    </source>
</evidence>
<dbReference type="Pfam" id="PF06749">
    <property type="entry name" value="DUF1218"/>
    <property type="match status" value="1"/>
</dbReference>
<dbReference type="PANTHER" id="PTHR31769">
    <property type="entry name" value="OS07G0462200 PROTEIN-RELATED"/>
    <property type="match status" value="1"/>
</dbReference>
<feature type="transmembrane region" description="Helical" evidence="8">
    <location>
        <begin position="76"/>
        <end position="100"/>
    </location>
</feature>
<name>A0ABP0WBU9_9BRYO</name>
<evidence type="ECO:0000256" key="5">
    <source>
        <dbReference type="ARBA" id="ARBA00023136"/>
    </source>
</evidence>
<evidence type="ECO:0000256" key="7">
    <source>
        <dbReference type="SAM" id="MobiDB-lite"/>
    </source>
</evidence>
<proteinExistence type="inferred from homology"/>
<feature type="transmembrane region" description="Helical" evidence="8">
    <location>
        <begin position="20"/>
        <end position="44"/>
    </location>
</feature>
<evidence type="ECO:0000256" key="3">
    <source>
        <dbReference type="ARBA" id="ARBA00022729"/>
    </source>
</evidence>
<evidence type="ECO:0000256" key="8">
    <source>
        <dbReference type="SAM" id="Phobius"/>
    </source>
</evidence>
<accession>A0ABP0WBU9</accession>
<sequence length="193" mass="20572">MGCTKCLCFDGEHKPGGMRACAVVSFGLLWLCFAIAEICFLAGANENSLRSSTREFVTGQQEIDKYLTCEMMHKGIFGAAGAFTFFSGVTGVCYYVCLVLSRNVIAPNWQGRGGDTPSNLPNSSTSSSGAAIRPNIPNPYALSNDDLPTGRPSQLTSTNDVFGANRSIGNMNRPLPGQMNRPPTNSPSPYSLG</sequence>
<feature type="compositionally biased region" description="Low complexity" evidence="7">
    <location>
        <begin position="116"/>
        <end position="128"/>
    </location>
</feature>
<gene>
    <name evidence="9" type="ORF">CSSPJE1EN1_LOCUS9432</name>
</gene>
<evidence type="ECO:0000256" key="6">
    <source>
        <dbReference type="ARBA" id="ARBA00029467"/>
    </source>
</evidence>
<keyword evidence="3" id="KW-0732">Signal</keyword>
<dbReference type="Proteomes" id="UP001497444">
    <property type="component" value="Chromosome 16"/>
</dbReference>
<dbReference type="InterPro" id="IPR009606">
    <property type="entry name" value="DEAL/Modifying_wall_lignin1/2"/>
</dbReference>